<dbReference type="GO" id="GO:0003677">
    <property type="term" value="F:DNA binding"/>
    <property type="evidence" value="ECO:0007669"/>
    <property type="project" value="UniProtKB-UniRule"/>
</dbReference>
<evidence type="ECO:0000256" key="2">
    <source>
        <dbReference type="ARBA" id="ARBA00023015"/>
    </source>
</evidence>
<evidence type="ECO:0000256" key="5">
    <source>
        <dbReference type="ARBA" id="ARBA00023163"/>
    </source>
</evidence>
<keyword evidence="6" id="KW-0346">Stress response</keyword>
<comment type="caution">
    <text evidence="8">The sequence shown here is derived from an EMBL/GenBank/DDBJ whole genome shotgun (WGS) entry which is preliminary data.</text>
</comment>
<comment type="subcellular location">
    <subcellularLocation>
        <location evidence="6">Cytoplasm</location>
    </subcellularLocation>
</comment>
<feature type="short sequence motif" description="Polymerase core binding" evidence="6">
    <location>
        <begin position="47"/>
        <end position="60"/>
    </location>
</feature>
<dbReference type="Pfam" id="PF04542">
    <property type="entry name" value="Sigma70_r2"/>
    <property type="match status" value="1"/>
</dbReference>
<evidence type="ECO:0000313" key="8">
    <source>
        <dbReference type="EMBL" id="GFR38947.1"/>
    </source>
</evidence>
<keyword evidence="1 6" id="KW-0963">Cytoplasm</keyword>
<feature type="domain" description="RNA polymerase sigma-70 region 2" evidence="7">
    <location>
        <begin position="22"/>
        <end position="92"/>
    </location>
</feature>
<comment type="subunit">
    <text evidence="6">Interacts with RsgI.</text>
</comment>
<dbReference type="GO" id="GO:0006352">
    <property type="term" value="P:DNA-templated transcription initiation"/>
    <property type="evidence" value="ECO:0007669"/>
    <property type="project" value="UniProtKB-UniRule"/>
</dbReference>
<dbReference type="SUPFAM" id="SSF88946">
    <property type="entry name" value="Sigma2 domain of RNA polymerase sigma factors"/>
    <property type="match status" value="1"/>
</dbReference>
<keyword evidence="3 6" id="KW-0731">Sigma factor</keyword>
<dbReference type="PANTHER" id="PTHR30385">
    <property type="entry name" value="SIGMA FACTOR F FLAGELLAR"/>
    <property type="match status" value="1"/>
</dbReference>
<name>A0A916VG27_9BACL</name>
<keyword evidence="5 6" id="KW-0804">Transcription</keyword>
<proteinExistence type="inferred from homology"/>
<dbReference type="HAMAP" id="MF_02064">
    <property type="entry name" value="Sigma70_SigI"/>
    <property type="match status" value="1"/>
</dbReference>
<dbReference type="NCBIfam" id="TIGR02937">
    <property type="entry name" value="sigma70-ECF"/>
    <property type="match status" value="1"/>
</dbReference>
<reference evidence="8" key="1">
    <citation type="submission" date="2020-08" db="EMBL/GenBank/DDBJ databases">
        <authorList>
            <person name="Uke A."/>
            <person name="Chhe C."/>
            <person name="Baramee S."/>
            <person name="Kosugi A."/>
        </authorList>
    </citation>
    <scope>NUCLEOTIDE SEQUENCE</scope>
    <source>
        <strain evidence="8">DA-C8</strain>
    </source>
</reference>
<dbReference type="PANTHER" id="PTHR30385:SF6">
    <property type="entry name" value="RNA POLYMERASE SIGMA FACTOR SIGI"/>
    <property type="match status" value="1"/>
</dbReference>
<comment type="activity regulation">
    <text evidence="6">Negatively regulated by the anti-sigma-I factor RsgI.</text>
</comment>
<sequence>MPVEITIARIQQGDVKLRNEFITNYQPLIAKMTSRFCRRYIDPTRDDEYSIALMAFDEAINQYSSDAAGSFFGFAETVIRRRLIDHLRRENRHQPHIPYSAFDVEDEENNLINPLEIHQSIERYEREKLRLDRQQEIEEYAAKLAQFGISFRELTKLSPKHRDAREKMIMIGKSIAANEQWMETLMQKKMLPIKELSEHLPVSRKTLERNRKYLIAIALIAGGAYPHLQDYLRLPEDVGREEPL</sequence>
<gene>
    <name evidence="8" type="primary">sigI_2</name>
    <name evidence="6" type="synonym">sigI</name>
    <name evidence="8" type="ORF">PRECH8_22430</name>
</gene>
<dbReference type="InterPro" id="IPR007627">
    <property type="entry name" value="RNA_pol_sigma70_r2"/>
</dbReference>
<dbReference type="EMBL" id="BMAQ01000031">
    <property type="protein sequence ID" value="GFR38947.1"/>
    <property type="molecule type" value="Genomic_DNA"/>
</dbReference>
<dbReference type="GO" id="GO:0005737">
    <property type="term" value="C:cytoplasm"/>
    <property type="evidence" value="ECO:0007669"/>
    <property type="project" value="UniProtKB-SubCell"/>
</dbReference>
<evidence type="ECO:0000256" key="1">
    <source>
        <dbReference type="ARBA" id="ARBA00022490"/>
    </source>
</evidence>
<reference evidence="8" key="2">
    <citation type="journal article" date="2021" name="Data Brief">
        <title>Draft genome sequence data of the facultative, thermophilic, xylanolytic bacterium Paenibacillus sp. strain DA-C8.</title>
        <authorList>
            <person name="Chhe C."/>
            <person name="Uke A."/>
            <person name="Baramee S."/>
            <person name="Ungkulpasvich U."/>
            <person name="Tachaapaikoon C."/>
            <person name="Pason P."/>
            <person name="Waeonukul R."/>
            <person name="Ratanakhanokchai K."/>
            <person name="Kosugi A."/>
        </authorList>
    </citation>
    <scope>NUCLEOTIDE SEQUENCE</scope>
    <source>
        <strain evidence="8">DA-C8</strain>
    </source>
</reference>
<evidence type="ECO:0000256" key="3">
    <source>
        <dbReference type="ARBA" id="ARBA00023082"/>
    </source>
</evidence>
<dbReference type="InterPro" id="IPR013325">
    <property type="entry name" value="RNA_pol_sigma_r2"/>
</dbReference>
<feature type="DNA-binding region" description="H-T-H motif" evidence="6">
    <location>
        <begin position="193"/>
        <end position="212"/>
    </location>
</feature>
<dbReference type="InterPro" id="IPR014284">
    <property type="entry name" value="RNA_pol_sigma-70_dom"/>
</dbReference>
<organism evidence="8 9">
    <name type="scientific">Insulibacter thermoxylanivorax</name>
    <dbReference type="NCBI Taxonomy" id="2749268"/>
    <lineage>
        <taxon>Bacteria</taxon>
        <taxon>Bacillati</taxon>
        <taxon>Bacillota</taxon>
        <taxon>Bacilli</taxon>
        <taxon>Bacillales</taxon>
        <taxon>Paenibacillaceae</taxon>
        <taxon>Insulibacter</taxon>
    </lineage>
</organism>
<comment type="similarity">
    <text evidence="6">Belongs to the sigma-70 factor family. SigI subfamily.</text>
</comment>
<keyword evidence="4 6" id="KW-0238">DNA-binding</keyword>
<dbReference type="GO" id="GO:0016987">
    <property type="term" value="F:sigma factor activity"/>
    <property type="evidence" value="ECO:0007669"/>
    <property type="project" value="UniProtKB-UniRule"/>
</dbReference>
<evidence type="ECO:0000256" key="6">
    <source>
        <dbReference type="HAMAP-Rule" id="MF_02064"/>
    </source>
</evidence>
<dbReference type="InterPro" id="IPR014244">
    <property type="entry name" value="RNA_pol_sigma-I"/>
</dbReference>
<evidence type="ECO:0000259" key="7">
    <source>
        <dbReference type="Pfam" id="PF04542"/>
    </source>
</evidence>
<accession>A0A916VG27</accession>
<dbReference type="Gene3D" id="1.10.1740.10">
    <property type="match status" value="1"/>
</dbReference>
<dbReference type="Proteomes" id="UP000654993">
    <property type="component" value="Unassembled WGS sequence"/>
</dbReference>
<dbReference type="NCBIfam" id="TIGR02895">
    <property type="entry name" value="spore_sigI"/>
    <property type="match status" value="1"/>
</dbReference>
<evidence type="ECO:0000256" key="4">
    <source>
        <dbReference type="ARBA" id="ARBA00023125"/>
    </source>
</evidence>
<comment type="function">
    <text evidence="6">Sigma factors are initiation factors that promote the attachment of RNA polymerase to specific initiation sites and are then released.</text>
</comment>
<keyword evidence="9" id="KW-1185">Reference proteome</keyword>
<protein>
    <recommendedName>
        <fullName evidence="6">RNA polymerase sigma factor SigI</fullName>
    </recommendedName>
</protein>
<keyword evidence="2 6" id="KW-0805">Transcription regulation</keyword>
<evidence type="ECO:0000313" key="9">
    <source>
        <dbReference type="Proteomes" id="UP000654993"/>
    </source>
</evidence>
<dbReference type="NCBIfam" id="NF006176">
    <property type="entry name" value="PRK08311.2-4"/>
    <property type="match status" value="1"/>
</dbReference>
<dbReference type="AlphaFoldDB" id="A0A916VG27"/>
<dbReference type="PIRSF" id="PIRSF038953">
    <property type="entry name" value="SigI"/>
    <property type="match status" value="1"/>
</dbReference>